<name>A0A7T5R0S5_9BACT</name>
<evidence type="ECO:0000313" key="3">
    <source>
        <dbReference type="Proteomes" id="UP000595362"/>
    </source>
</evidence>
<dbReference type="InterPro" id="IPR010127">
    <property type="entry name" value="Phasin_subfam-1"/>
</dbReference>
<dbReference type="EMBL" id="CP066681">
    <property type="protein sequence ID" value="QQG35382.1"/>
    <property type="molecule type" value="Genomic_DNA"/>
</dbReference>
<sequence length="158" mass="17444">MITPFKFENILSDEIAKNLVDLSTLPQVDVRMLMEIQKRNFEAFTEAGKTILDGLQIAAQRQSEFLSQVMVESSALIKDISADGLPQEKIAHQTALTKKCYEQSVTNWRELSEIVNKSGKQAANIIQNRVASSMAEYRGAMNKNDASSCSAESGKKAA</sequence>
<evidence type="ECO:0000313" key="2">
    <source>
        <dbReference type="EMBL" id="QQG35382.1"/>
    </source>
</evidence>
<protein>
    <submittedName>
        <fullName evidence="2">Phasin family protein</fullName>
    </submittedName>
</protein>
<organism evidence="2 3">
    <name type="scientific">Micavibrio aeruginosavorus</name>
    <dbReference type="NCBI Taxonomy" id="349221"/>
    <lineage>
        <taxon>Bacteria</taxon>
        <taxon>Pseudomonadati</taxon>
        <taxon>Bdellovibrionota</taxon>
        <taxon>Bdellovibrionia</taxon>
        <taxon>Bdellovibrionales</taxon>
        <taxon>Pseudobdellovibrionaceae</taxon>
        <taxon>Micavibrio</taxon>
    </lineage>
</organism>
<dbReference type="Proteomes" id="UP000595362">
    <property type="component" value="Chromosome"/>
</dbReference>
<accession>A0A7T5R0S5</accession>
<dbReference type="Pfam" id="PF09361">
    <property type="entry name" value="Phasin_2"/>
    <property type="match status" value="1"/>
</dbReference>
<gene>
    <name evidence="2" type="ORF">HYS17_07450</name>
</gene>
<dbReference type="InterPro" id="IPR018968">
    <property type="entry name" value="Phasin"/>
</dbReference>
<feature type="domain" description="Phasin" evidence="1">
    <location>
        <begin position="34"/>
        <end position="130"/>
    </location>
</feature>
<evidence type="ECO:0000259" key="1">
    <source>
        <dbReference type="Pfam" id="PF09361"/>
    </source>
</evidence>
<dbReference type="NCBIfam" id="TIGR01841">
    <property type="entry name" value="phasin"/>
    <property type="match status" value="1"/>
</dbReference>
<proteinExistence type="predicted"/>
<reference evidence="2 3" key="1">
    <citation type="submission" date="2020-07" db="EMBL/GenBank/DDBJ databases">
        <title>Huge and variable diversity of episymbiotic CPR bacteria and DPANN archaea in groundwater ecosystems.</title>
        <authorList>
            <person name="He C.Y."/>
            <person name="Keren R."/>
            <person name="Whittaker M."/>
            <person name="Farag I.F."/>
            <person name="Doudna J."/>
            <person name="Cate J.H.D."/>
            <person name="Banfield J.F."/>
        </authorList>
    </citation>
    <scope>NUCLEOTIDE SEQUENCE [LARGE SCALE GENOMIC DNA]</scope>
    <source>
        <strain evidence="2">NC_groundwater_70_Ag_B-0.1um_54_66</strain>
    </source>
</reference>
<dbReference type="AlphaFoldDB" id="A0A7T5R0S5"/>